<gene>
    <name evidence="3" type="ORF">LF1_19590</name>
</gene>
<dbReference type="AlphaFoldDB" id="A0A5B1CE59"/>
<protein>
    <submittedName>
        <fullName evidence="3">Uncharacterized protein</fullName>
    </submittedName>
</protein>
<comment type="caution">
    <text evidence="3">The sequence shown here is derived from an EMBL/GenBank/DDBJ whole genome shotgun (WGS) entry which is preliminary data.</text>
</comment>
<name>A0A5B1CE59_9BACT</name>
<keyword evidence="2" id="KW-0472">Membrane</keyword>
<sequence>MPSNPALQTRFFFASEVESTYTVNRLCPSPFQLFFFNAEKTTMVARDDSVIRGSLIACMIFLVLSLALNFFLWRNGDFLSTEAESAKDRLQTVSSQVRTMENQLTRMKAMLGVGGFTQAQIDEMKSNASDDPEMTDIEQRFARDMTVFGPEVPPEKRNYPGLPEYLLNALRDRNTQYATSQEQKTKIRIDAEAEIANAKKAKAMAEEKASDANKKLAEQSNAFAEDRDRMNLEKEQTKDQLNKIVQDYNSFRSKAANETKKLAQDNTQLLGTIDTQKKKINKFLNDQFETTQGLIRFVVSGGKVVMINLGSADALRPGVTFGVIDGEETRLQDASVKASIQVIKVDGPHLATARVVAIPEIENPIIPGDKVYSPFWAPGRRVKIALAGDIDIDGDGRPDNDAIKGQIKAAGAEVVAEVSASGTMTGKLDAGVRFLVIGESPEVSVTASAEEAEQQKEELRKRGEMQELASQYGITIIPAWKLESYLRTIDDTLTTPLGSATRGEDFEKESAVNRRRLPVDIADIYKTQKENYQRGNTVVSP</sequence>
<dbReference type="Proteomes" id="UP000322699">
    <property type="component" value="Unassembled WGS sequence"/>
</dbReference>
<dbReference type="EMBL" id="VRLW01000001">
    <property type="protein sequence ID" value="KAA1259427.1"/>
    <property type="molecule type" value="Genomic_DNA"/>
</dbReference>
<reference evidence="3 4" key="1">
    <citation type="submission" date="2019-08" db="EMBL/GenBank/DDBJ databases">
        <title>Deep-cultivation of Planctomycetes and their phenomic and genomic characterization uncovers novel biology.</title>
        <authorList>
            <person name="Wiegand S."/>
            <person name="Jogler M."/>
            <person name="Boedeker C."/>
            <person name="Pinto D."/>
            <person name="Vollmers J."/>
            <person name="Rivas-Marin E."/>
            <person name="Kohn T."/>
            <person name="Peeters S.H."/>
            <person name="Heuer A."/>
            <person name="Rast P."/>
            <person name="Oberbeckmann S."/>
            <person name="Bunk B."/>
            <person name="Jeske O."/>
            <person name="Meyerdierks A."/>
            <person name="Storesund J.E."/>
            <person name="Kallscheuer N."/>
            <person name="Luecker S."/>
            <person name="Lage O.M."/>
            <person name="Pohl T."/>
            <person name="Merkel B.J."/>
            <person name="Hornburger P."/>
            <person name="Mueller R.-W."/>
            <person name="Bruemmer F."/>
            <person name="Labrenz M."/>
            <person name="Spormann A.M."/>
            <person name="Op Den Camp H."/>
            <person name="Overmann J."/>
            <person name="Amann R."/>
            <person name="Jetten M.S.M."/>
            <person name="Mascher T."/>
            <person name="Medema M.H."/>
            <person name="Devos D.P."/>
            <person name="Kaster A.-K."/>
            <person name="Ovreas L."/>
            <person name="Rohde M."/>
            <person name="Galperin M.Y."/>
            <person name="Jogler C."/>
        </authorList>
    </citation>
    <scope>NUCLEOTIDE SEQUENCE [LARGE SCALE GENOMIC DNA]</scope>
    <source>
        <strain evidence="3 4">LF1</strain>
    </source>
</reference>
<evidence type="ECO:0000313" key="4">
    <source>
        <dbReference type="Proteomes" id="UP000322699"/>
    </source>
</evidence>
<accession>A0A5B1CE59</accession>
<evidence type="ECO:0000313" key="3">
    <source>
        <dbReference type="EMBL" id="KAA1259427.1"/>
    </source>
</evidence>
<keyword evidence="2" id="KW-1133">Transmembrane helix</keyword>
<evidence type="ECO:0000256" key="1">
    <source>
        <dbReference type="SAM" id="Coils"/>
    </source>
</evidence>
<proteinExistence type="predicted"/>
<feature type="coiled-coil region" evidence="1">
    <location>
        <begin position="188"/>
        <end position="247"/>
    </location>
</feature>
<keyword evidence="2" id="KW-0812">Transmembrane</keyword>
<feature type="coiled-coil region" evidence="1">
    <location>
        <begin position="442"/>
        <end position="469"/>
    </location>
</feature>
<keyword evidence="1" id="KW-0175">Coiled coil</keyword>
<evidence type="ECO:0000256" key="2">
    <source>
        <dbReference type="SAM" id="Phobius"/>
    </source>
</evidence>
<feature type="transmembrane region" description="Helical" evidence="2">
    <location>
        <begin position="50"/>
        <end position="73"/>
    </location>
</feature>
<keyword evidence="4" id="KW-1185">Reference proteome</keyword>
<organism evidence="3 4">
    <name type="scientific">Rubripirellula obstinata</name>
    <dbReference type="NCBI Taxonomy" id="406547"/>
    <lineage>
        <taxon>Bacteria</taxon>
        <taxon>Pseudomonadati</taxon>
        <taxon>Planctomycetota</taxon>
        <taxon>Planctomycetia</taxon>
        <taxon>Pirellulales</taxon>
        <taxon>Pirellulaceae</taxon>
        <taxon>Rubripirellula</taxon>
    </lineage>
</organism>